<name>A0ABP4IFG8_9PSEU</name>
<comment type="function">
    <text evidence="1">Catalyzes the conversion of D-ribulose 5-phosphate to formate and 3,4-dihydroxy-2-butanone 4-phosphate.</text>
</comment>
<dbReference type="Pfam" id="PF00926">
    <property type="entry name" value="DHBP_synthase"/>
    <property type="match status" value="1"/>
</dbReference>
<evidence type="ECO:0000256" key="2">
    <source>
        <dbReference type="ARBA" id="ARBA00004904"/>
    </source>
</evidence>
<dbReference type="PANTHER" id="PTHR21327:SF47">
    <property type="entry name" value="GTP CYCLOHYDROLASE II DOMAIN-CONTAINING PROTEIN"/>
    <property type="match status" value="1"/>
</dbReference>
<evidence type="ECO:0000256" key="1">
    <source>
        <dbReference type="ARBA" id="ARBA00002284"/>
    </source>
</evidence>
<keyword evidence="7" id="KW-1185">Reference proteome</keyword>
<evidence type="ECO:0000256" key="4">
    <source>
        <dbReference type="ARBA" id="ARBA00022619"/>
    </source>
</evidence>
<organism evidence="6 7">
    <name type="scientific">Pseudonocardia kongjuensis</name>
    <dbReference type="NCBI Taxonomy" id="102227"/>
    <lineage>
        <taxon>Bacteria</taxon>
        <taxon>Bacillati</taxon>
        <taxon>Actinomycetota</taxon>
        <taxon>Actinomycetes</taxon>
        <taxon>Pseudonocardiales</taxon>
        <taxon>Pseudonocardiaceae</taxon>
        <taxon>Pseudonocardia</taxon>
    </lineage>
</organism>
<dbReference type="PANTHER" id="PTHR21327">
    <property type="entry name" value="GTP CYCLOHYDROLASE II-RELATED"/>
    <property type="match status" value="1"/>
</dbReference>
<evidence type="ECO:0000256" key="5">
    <source>
        <dbReference type="ARBA" id="ARBA00022723"/>
    </source>
</evidence>
<proteinExistence type="predicted"/>
<evidence type="ECO:0000313" key="6">
    <source>
        <dbReference type="EMBL" id="GAA1386068.1"/>
    </source>
</evidence>
<evidence type="ECO:0000313" key="7">
    <source>
        <dbReference type="Proteomes" id="UP001501414"/>
    </source>
</evidence>
<dbReference type="SUPFAM" id="SSF55821">
    <property type="entry name" value="YrdC/RibB"/>
    <property type="match status" value="1"/>
</dbReference>
<dbReference type="EC" id="4.1.99.12" evidence="3"/>
<dbReference type="RefSeq" id="WP_344020623.1">
    <property type="nucleotide sequence ID" value="NZ_BAAAJK010000006.1"/>
</dbReference>
<protein>
    <recommendedName>
        <fullName evidence="3">3,4-dihydroxy-2-butanone-4-phosphate synthase</fullName>
        <ecNumber evidence="3">4.1.99.12</ecNumber>
    </recommendedName>
</protein>
<keyword evidence="5" id="KW-0479">Metal-binding</keyword>
<accession>A0ABP4IFG8</accession>
<dbReference type="EMBL" id="BAAAJK010000006">
    <property type="protein sequence ID" value="GAA1386068.1"/>
    <property type="molecule type" value="Genomic_DNA"/>
</dbReference>
<dbReference type="InterPro" id="IPR000422">
    <property type="entry name" value="DHBP_synthase_RibB"/>
</dbReference>
<sequence length="237" mass="23287">MTRPAGTAGSGLSAALDALHAGRPVGLLDDLVPAPAAAGAIVVAGDRIDTATMALLVRVTSGVVAVAAPAERLDALRIPPMPGGHGDPGRPGFAVAVDLATGITTGISARDRSATVRALADPSSSAEAFTRPGHVLPVRSRDGGVLARARPAEAAMDLCRAAGREPVAALATAVDDAGGAGSAAVLESVAARHPMPLVRVSEVLSHRRAEIARVLGDLGAGRGVLIGGTALGGTAVA</sequence>
<dbReference type="Proteomes" id="UP001501414">
    <property type="component" value="Unassembled WGS sequence"/>
</dbReference>
<dbReference type="InterPro" id="IPR017945">
    <property type="entry name" value="DHBP_synth_RibB-like_a/b_dom"/>
</dbReference>
<reference evidence="7" key="1">
    <citation type="journal article" date="2019" name="Int. J. Syst. Evol. Microbiol.">
        <title>The Global Catalogue of Microorganisms (GCM) 10K type strain sequencing project: providing services to taxonomists for standard genome sequencing and annotation.</title>
        <authorList>
            <consortium name="The Broad Institute Genomics Platform"/>
            <consortium name="The Broad Institute Genome Sequencing Center for Infectious Disease"/>
            <person name="Wu L."/>
            <person name="Ma J."/>
        </authorList>
    </citation>
    <scope>NUCLEOTIDE SEQUENCE [LARGE SCALE GENOMIC DNA]</scope>
    <source>
        <strain evidence="7">JCM 11896</strain>
    </source>
</reference>
<dbReference type="Gene3D" id="3.90.870.10">
    <property type="entry name" value="DHBP synthase"/>
    <property type="match status" value="1"/>
</dbReference>
<gene>
    <name evidence="6" type="ORF">GCM10009613_19460</name>
</gene>
<keyword evidence="4" id="KW-0686">Riboflavin biosynthesis</keyword>
<comment type="pathway">
    <text evidence="2">Cofactor biosynthesis; riboflavin biosynthesis; 2-hydroxy-3-oxobutyl phosphate from D-ribulose 5-phosphate: step 1/1.</text>
</comment>
<comment type="caution">
    <text evidence="6">The sequence shown here is derived from an EMBL/GenBank/DDBJ whole genome shotgun (WGS) entry which is preliminary data.</text>
</comment>
<evidence type="ECO:0000256" key="3">
    <source>
        <dbReference type="ARBA" id="ARBA00012153"/>
    </source>
</evidence>